<organism evidence="4 5">
    <name type="scientific">Temperatibacter marinus</name>
    <dbReference type="NCBI Taxonomy" id="1456591"/>
    <lineage>
        <taxon>Bacteria</taxon>
        <taxon>Pseudomonadati</taxon>
        <taxon>Pseudomonadota</taxon>
        <taxon>Alphaproteobacteria</taxon>
        <taxon>Kordiimonadales</taxon>
        <taxon>Temperatibacteraceae</taxon>
        <taxon>Temperatibacter</taxon>
    </lineage>
</organism>
<protein>
    <submittedName>
        <fullName evidence="4">ComF family protein</fullName>
    </submittedName>
</protein>
<dbReference type="InterPro" id="IPR000836">
    <property type="entry name" value="PRTase_dom"/>
</dbReference>
<comment type="similarity">
    <text evidence="1">Belongs to the ComF/GntX family.</text>
</comment>
<dbReference type="KEGG" id="tmk:QGN29_07310"/>
<accession>A0AA52EF25</accession>
<dbReference type="SUPFAM" id="SSF53271">
    <property type="entry name" value="PRTase-like"/>
    <property type="match status" value="1"/>
</dbReference>
<evidence type="ECO:0000313" key="4">
    <source>
        <dbReference type="EMBL" id="WND01369.1"/>
    </source>
</evidence>
<dbReference type="InterPro" id="IPR044005">
    <property type="entry name" value="DZR_2"/>
</dbReference>
<feature type="domain" description="Double zinc ribbon" evidence="3">
    <location>
        <begin position="19"/>
        <end position="78"/>
    </location>
</feature>
<keyword evidence="5" id="KW-1185">Reference proteome</keyword>
<evidence type="ECO:0000259" key="3">
    <source>
        <dbReference type="Pfam" id="PF18912"/>
    </source>
</evidence>
<dbReference type="Gene3D" id="3.40.50.2020">
    <property type="match status" value="1"/>
</dbReference>
<evidence type="ECO:0000313" key="5">
    <source>
        <dbReference type="Proteomes" id="UP001268683"/>
    </source>
</evidence>
<gene>
    <name evidence="4" type="ORF">QGN29_07310</name>
</gene>
<evidence type="ECO:0000256" key="1">
    <source>
        <dbReference type="ARBA" id="ARBA00008007"/>
    </source>
</evidence>
<dbReference type="PANTHER" id="PTHR47505:SF1">
    <property type="entry name" value="DNA UTILIZATION PROTEIN YHGH"/>
    <property type="match status" value="1"/>
</dbReference>
<dbReference type="RefSeq" id="WP_310797197.1">
    <property type="nucleotide sequence ID" value="NZ_CP123872.1"/>
</dbReference>
<evidence type="ECO:0000259" key="2">
    <source>
        <dbReference type="Pfam" id="PF00156"/>
    </source>
</evidence>
<dbReference type="Pfam" id="PF18912">
    <property type="entry name" value="DZR_2"/>
    <property type="match status" value="1"/>
</dbReference>
<dbReference type="Pfam" id="PF00156">
    <property type="entry name" value="Pribosyltran"/>
    <property type="match status" value="1"/>
</dbReference>
<dbReference type="InterPro" id="IPR029057">
    <property type="entry name" value="PRTase-like"/>
</dbReference>
<reference evidence="4" key="1">
    <citation type="submission" date="2023-04" db="EMBL/GenBank/DDBJ databases">
        <title>Complete genome sequence of Temperatibacter marinus.</title>
        <authorList>
            <person name="Rong J.-C."/>
            <person name="Yi M.-L."/>
            <person name="Zhao Q."/>
        </authorList>
    </citation>
    <scope>NUCLEOTIDE SEQUENCE</scope>
    <source>
        <strain evidence="4">NBRC 110045</strain>
    </source>
</reference>
<dbReference type="InterPro" id="IPR051910">
    <property type="entry name" value="ComF/GntX_DNA_util-trans"/>
</dbReference>
<dbReference type="Proteomes" id="UP001268683">
    <property type="component" value="Chromosome"/>
</dbReference>
<sequence length="265" mass="29582">MRNLIQTFQTISKDFLVMVVDYLLPPRCGLCSQKVMTAGNICGACFQQLSMISKPCCYSCSLPFDVPTPERSSCGQCLQTQPEYDRAFSAVVYGGAAKRLVLQLKHGQQYAASSVMIKQMVSVVLSSGLCLQCHETTFVVPVPLHWSRLAKRKFNQSALLAQGIAKALKYHYRPALLQRKKATQSQGGLGKEDRNKNVRGAFTVNKNWSFDSVANARVFLIDDVYTTGATVQECARELKKYGVKKVYVVTYARVVKGWMFSELSF</sequence>
<dbReference type="PANTHER" id="PTHR47505">
    <property type="entry name" value="DNA UTILIZATION PROTEIN YHGH"/>
    <property type="match status" value="1"/>
</dbReference>
<feature type="domain" description="Phosphoribosyltransferase" evidence="2">
    <location>
        <begin position="208"/>
        <end position="256"/>
    </location>
</feature>
<dbReference type="EMBL" id="CP123872">
    <property type="protein sequence ID" value="WND01369.1"/>
    <property type="molecule type" value="Genomic_DNA"/>
</dbReference>
<dbReference type="AlphaFoldDB" id="A0AA52EF25"/>
<name>A0AA52EF25_9PROT</name>
<proteinExistence type="inferred from homology"/>
<dbReference type="CDD" id="cd06223">
    <property type="entry name" value="PRTases_typeI"/>
    <property type="match status" value="1"/>
</dbReference>